<keyword evidence="2" id="KW-0328">Glycosyltransferase</keyword>
<evidence type="ECO:0000313" key="5">
    <source>
        <dbReference type="Proteomes" id="UP001153076"/>
    </source>
</evidence>
<dbReference type="CDD" id="cd03784">
    <property type="entry name" value="GT1_Gtf-like"/>
    <property type="match status" value="1"/>
</dbReference>
<comment type="caution">
    <text evidence="4">The sequence shown here is derived from an EMBL/GenBank/DDBJ whole genome shotgun (WGS) entry which is preliminary data.</text>
</comment>
<protein>
    <submittedName>
        <fullName evidence="4">Uncharacterized protein</fullName>
    </submittedName>
</protein>
<dbReference type="GO" id="GO:0035251">
    <property type="term" value="F:UDP-glucosyltransferase activity"/>
    <property type="evidence" value="ECO:0007669"/>
    <property type="project" value="TreeGrafter"/>
</dbReference>
<keyword evidence="3" id="KW-0808">Transferase</keyword>
<name>A0A9Q1GP41_9CARY</name>
<dbReference type="EMBL" id="JAKOGI010001939">
    <property type="protein sequence ID" value="KAJ8423568.1"/>
    <property type="molecule type" value="Genomic_DNA"/>
</dbReference>
<evidence type="ECO:0000256" key="3">
    <source>
        <dbReference type="ARBA" id="ARBA00022679"/>
    </source>
</evidence>
<comment type="similarity">
    <text evidence="1">Belongs to the UDP-glycosyltransferase family.</text>
</comment>
<dbReference type="PANTHER" id="PTHR48047:SF45">
    <property type="entry name" value="SCOPOLETIN GLUCOSYLTRANSFERASE-LIKE"/>
    <property type="match status" value="1"/>
</dbReference>
<evidence type="ECO:0000256" key="2">
    <source>
        <dbReference type="ARBA" id="ARBA00022676"/>
    </source>
</evidence>
<dbReference type="AlphaFoldDB" id="A0A9Q1GP41"/>
<keyword evidence="5" id="KW-1185">Reference proteome</keyword>
<reference evidence="4" key="1">
    <citation type="submission" date="2022-04" db="EMBL/GenBank/DDBJ databases">
        <title>Carnegiea gigantea Genome sequencing and assembly v2.</title>
        <authorList>
            <person name="Copetti D."/>
            <person name="Sanderson M.J."/>
            <person name="Burquez A."/>
            <person name="Wojciechowski M.F."/>
        </authorList>
    </citation>
    <scope>NUCLEOTIDE SEQUENCE</scope>
    <source>
        <strain evidence="4">SGP5-SGP5p</strain>
        <tissue evidence="4">Aerial part</tissue>
    </source>
</reference>
<sequence>MDLQPQTLNVAFFPFMAPGHMIPILDLARLFAAKGAKAIIITTPFNSTTLLKPLERSKSIGPPISIEIVPFPCEEVGLPKGVENPEAFSSLEMRPPRCYQPSLELVLEKLKPNCLVADFLLPCATQAAKKFNIPRLVFHIFGRFPIRCAITLCYPPPSSYYKIHKIATDVKDSNCINPRELLLRAFEIEEQSCGIIVNSFHELEPEYADHYKKLFGRRKKQCLKWLDSKKPNSVIYVCFGTMALFPDSQLRGITMGPEASEQEFIWVVRRDKDLGKGDDEWLLDGCFVWAPYGDLAGFYNEKLVTEVLKIGVAVGAKKWSRIMEVSVKWEDIRDAIEKVMMSEEGLEMRSRAKKLKEMARQAGGEGGLSYSDLSSLVQELGSCVRQCGLCSNLNSIDSLLLKLVDLGNLKLVFEKLKPNCVVVDLLHPFATQAAKKFNIPKVIFHTLGCFPICCAITLGKYQPHKSVETDDEEFVIPRLPHLIKSTPLQLSPDVKDCNPTNPRELLLCAFETEEQSYGIVVNSFYELEPECAGHYKFFGRRKESSLDEKQCLKWLDSKKPNSVIYICFGTMALFPDSQLREIAMGLEASGQDFIWVVRRDKDGGK</sequence>
<organism evidence="4 5">
    <name type="scientific">Carnegiea gigantea</name>
    <dbReference type="NCBI Taxonomy" id="171969"/>
    <lineage>
        <taxon>Eukaryota</taxon>
        <taxon>Viridiplantae</taxon>
        <taxon>Streptophyta</taxon>
        <taxon>Embryophyta</taxon>
        <taxon>Tracheophyta</taxon>
        <taxon>Spermatophyta</taxon>
        <taxon>Magnoliopsida</taxon>
        <taxon>eudicotyledons</taxon>
        <taxon>Gunneridae</taxon>
        <taxon>Pentapetalae</taxon>
        <taxon>Caryophyllales</taxon>
        <taxon>Cactineae</taxon>
        <taxon>Cactaceae</taxon>
        <taxon>Cactoideae</taxon>
        <taxon>Echinocereeae</taxon>
        <taxon>Carnegiea</taxon>
    </lineage>
</organism>
<gene>
    <name evidence="4" type="ORF">Cgig2_018404</name>
</gene>
<dbReference type="SUPFAM" id="SSF53756">
    <property type="entry name" value="UDP-Glycosyltransferase/glycogen phosphorylase"/>
    <property type="match status" value="2"/>
</dbReference>
<dbReference type="PANTHER" id="PTHR48047">
    <property type="entry name" value="GLYCOSYLTRANSFERASE"/>
    <property type="match status" value="1"/>
</dbReference>
<proteinExistence type="inferred from homology"/>
<evidence type="ECO:0000313" key="4">
    <source>
        <dbReference type="EMBL" id="KAJ8423568.1"/>
    </source>
</evidence>
<dbReference type="InterPro" id="IPR002213">
    <property type="entry name" value="UDP_glucos_trans"/>
</dbReference>
<evidence type="ECO:0000256" key="1">
    <source>
        <dbReference type="ARBA" id="ARBA00009995"/>
    </source>
</evidence>
<dbReference type="Proteomes" id="UP001153076">
    <property type="component" value="Unassembled WGS sequence"/>
</dbReference>
<accession>A0A9Q1GP41</accession>
<dbReference type="OrthoDB" id="5835829at2759"/>
<dbReference type="Gene3D" id="3.40.50.2000">
    <property type="entry name" value="Glycogen Phosphorylase B"/>
    <property type="match status" value="5"/>
</dbReference>